<gene>
    <name evidence="3" type="ORF">RUM43_004652</name>
</gene>
<feature type="domain" description="Cilia- and flagella-associated protein 61 N-terminal" evidence="1">
    <location>
        <begin position="66"/>
        <end position="320"/>
    </location>
</feature>
<dbReference type="Pfam" id="PF16092">
    <property type="entry name" value="CFAP61_N"/>
    <property type="match status" value="1"/>
</dbReference>
<dbReference type="InterPro" id="IPR056299">
    <property type="entry name" value="CFAP61_dimer"/>
</dbReference>
<dbReference type="EMBL" id="JAWJWE010000002">
    <property type="protein sequence ID" value="KAK6643149.1"/>
    <property type="molecule type" value="Genomic_DNA"/>
</dbReference>
<dbReference type="Proteomes" id="UP001372834">
    <property type="component" value="Unassembled WGS sequence"/>
</dbReference>
<dbReference type="Pfam" id="PF23150">
    <property type="entry name" value="CFAP61_dimer"/>
    <property type="match status" value="1"/>
</dbReference>
<evidence type="ECO:0000313" key="3">
    <source>
        <dbReference type="EMBL" id="KAK6643149.1"/>
    </source>
</evidence>
<evidence type="ECO:0000313" key="4">
    <source>
        <dbReference type="Proteomes" id="UP001372834"/>
    </source>
</evidence>
<accession>A0AAN8XLT5</accession>
<name>A0AAN8XLT5_POLSC</name>
<evidence type="ECO:0000259" key="2">
    <source>
        <dbReference type="Pfam" id="PF23150"/>
    </source>
</evidence>
<dbReference type="PANTHER" id="PTHR21178:SF8">
    <property type="entry name" value="CILIA- AND FLAGELLA-ASSOCIATED PROTEIN 61"/>
    <property type="match status" value="1"/>
</dbReference>
<dbReference type="PANTHER" id="PTHR21178">
    <property type="entry name" value="CILIA- AND FLAGELLA-ASSOCIATED PROTEIN 61"/>
    <property type="match status" value="1"/>
</dbReference>
<sequence length="1333" mass="153705">MSLTEELQENDKVTKSFSFSKQSYTKISHGSLSNIHNPLREAPYIKSLSQSNLKSGHRELRQITGWRRAITGDSSAIKHLQDLTGDIANILYQKRNIDELIEKSFFPIVQIDSKGELISFTAYNPYPNVPAVPSFFWNDWLHSTYRLQDAGPRNVLFIHYMVWQPRQANQFLPLLLQTSFTEFLHLDRIIIVKPPFANVPDFYREHFIPVLPFGWEIMNFNSIQSLLVCLRTSIIHSLPIRTAFEEEFDSIVPFVKSHIDSETLDTSSLDFINFLYNEEKITLICEFEGSIAGLMVLNMKIDLDFLNEGFELAAFNGLRKKHAEYDDKYENEMLLLPQQSSTKIHDHPDVLISSELLFSKINWELAVSQSGITEASVHLNRSSDSLFTNSDYSGFSLTDVSVLGLKTSEMDLINFSKFNTPLQIPSKYDLTSKTVDVRTKIRTSLNGVPRFYFPQYNGSPNAFLIDFFAIDTNRINEKLSSFDFLTAAFENVPDRDYCVLLIPTDLLPFPLLDMFVRVTPRIMTTVKQELYLCHKKSLKVTSMIVRNATQQDLIPISSFLRNLNDWNKIYRDIINSFRSNSEFETFVLTVENEIVGVSVIQSQDASEPFSLYFDVSDYLSIDPQESKTQRVIKHLILNPIYYCHARFFVRDLLRLADLNCLYYTHNECNKNQYKMLSILGELIPVKPKKKVVGLCNNRYTGTHNCSPSFSLYLMNLRICGFTKFQVNNVIVVVGASRTSTAFLENLIFGETSPYVFYNNLICVTPHASDLEGPEDARHLMFPIRGSDTRNYLAMLSLETHVTFVYGVMTAINRTEKNIVVNHKVEVKYDYLILTCGLQYSPPVPIARETPKIPCKKFYKSALARYLFRPNVSRKCPEALKYPLNMYIINSSYDAKNALLFIQRMMQKQKTSTDRKIVVYGHNLEVFLIINTFLKLGIPGELIVLIEPFPTNANSVTVFNDYQVDQAVLESIKNLKIIHYKEYFLYDWTTASEDYISALTFQSKRKQVVIPCMAFFPLVQKLVPDMAFQACSNAGLVYDGKLVINHNFRTNDNNIYAAGPFTKYSKRYYANDQDHQFYNSTEVGEKLANILRGKIDPTIEDATVETSDLVPELKAPLLVYCQLPGELNLLMIRKPGKELDLETAYNFPNYGEVLQTGDCKMKKGIGYFRLHLDPEGFVESITCFTKDTINYLDMYSLYGLHEKLLNNLLLRYDVGLIPDLYAHFHEPWAAALFHENFAFLRDENMKVFQQTLLKNPNKNFIRKITKRLINNKWQSLSDSAKRRIHIEYLNSKIERQIRNNVLQFLEFYNSELTMYAVPSVKNTILYDKSSQSLT</sequence>
<organism evidence="3 4">
    <name type="scientific">Polyplax serrata</name>
    <name type="common">Common mouse louse</name>
    <dbReference type="NCBI Taxonomy" id="468196"/>
    <lineage>
        <taxon>Eukaryota</taxon>
        <taxon>Metazoa</taxon>
        <taxon>Ecdysozoa</taxon>
        <taxon>Arthropoda</taxon>
        <taxon>Hexapoda</taxon>
        <taxon>Insecta</taxon>
        <taxon>Pterygota</taxon>
        <taxon>Neoptera</taxon>
        <taxon>Paraneoptera</taxon>
        <taxon>Psocodea</taxon>
        <taxon>Troctomorpha</taxon>
        <taxon>Phthiraptera</taxon>
        <taxon>Anoplura</taxon>
        <taxon>Polyplacidae</taxon>
        <taxon>Polyplax</taxon>
    </lineage>
</organism>
<comment type="caution">
    <text evidence="3">The sequence shown here is derived from an EMBL/GenBank/DDBJ whole genome shotgun (WGS) entry which is preliminary data.</text>
</comment>
<dbReference type="SUPFAM" id="SSF51905">
    <property type="entry name" value="FAD/NAD(P)-binding domain"/>
    <property type="match status" value="1"/>
</dbReference>
<evidence type="ECO:0008006" key="5">
    <source>
        <dbReference type="Google" id="ProtNLM"/>
    </source>
</evidence>
<reference evidence="3 4" key="1">
    <citation type="submission" date="2023-10" db="EMBL/GenBank/DDBJ databases">
        <title>Genomes of two closely related lineages of the louse Polyplax serrata with different host specificities.</title>
        <authorList>
            <person name="Martinu J."/>
            <person name="Tarabai H."/>
            <person name="Stefka J."/>
            <person name="Hypsa V."/>
        </authorList>
    </citation>
    <scope>NUCLEOTIDE SEQUENCE [LARGE SCALE GENOMIC DNA]</scope>
    <source>
        <strain evidence="3">HR10_N</strain>
    </source>
</reference>
<feature type="domain" description="CFAP61 dimerisation" evidence="2">
    <location>
        <begin position="1110"/>
        <end position="1231"/>
    </location>
</feature>
<dbReference type="InterPro" id="IPR036188">
    <property type="entry name" value="FAD/NAD-bd_sf"/>
</dbReference>
<dbReference type="InterPro" id="IPR038884">
    <property type="entry name" value="CFAP61"/>
</dbReference>
<evidence type="ECO:0000259" key="1">
    <source>
        <dbReference type="Pfam" id="PF16092"/>
    </source>
</evidence>
<protein>
    <recommendedName>
        <fullName evidence="5">Cilia- and flagella-associated protein 61 N-terminal domain-containing protein</fullName>
    </recommendedName>
</protein>
<proteinExistence type="predicted"/>
<dbReference type="InterPro" id="IPR032151">
    <property type="entry name" value="CFAP61_N"/>
</dbReference>